<keyword evidence="3" id="KW-0472">Membrane</keyword>
<reference evidence="5 6" key="1">
    <citation type="submission" date="2016-09" db="EMBL/GenBank/DDBJ databases">
        <authorList>
            <person name="Capua I."/>
            <person name="De Benedictis P."/>
            <person name="Joannis T."/>
            <person name="Lombin L.H."/>
            <person name="Cattoli G."/>
        </authorList>
    </citation>
    <scope>NUCLEOTIDE SEQUENCE [LARGE SCALE GENOMIC DNA]</scope>
    <source>
        <strain evidence="5 6">A7P-90m</strain>
    </source>
</reference>
<dbReference type="PANTHER" id="PTHR30328">
    <property type="entry name" value="TRANSCRIPTIONAL REPRESSOR"/>
    <property type="match status" value="1"/>
</dbReference>
<evidence type="ECO:0000259" key="4">
    <source>
        <dbReference type="PROSITE" id="PS50977"/>
    </source>
</evidence>
<dbReference type="PRINTS" id="PR00455">
    <property type="entry name" value="HTHTETR"/>
</dbReference>
<dbReference type="AlphaFoldDB" id="A0A1G6HJZ2"/>
<accession>A0A1G6HJZ2</accession>
<dbReference type="InterPro" id="IPR001647">
    <property type="entry name" value="HTH_TetR"/>
</dbReference>
<proteinExistence type="predicted"/>
<dbReference type="PANTHER" id="PTHR30328:SF54">
    <property type="entry name" value="HTH-TYPE TRANSCRIPTIONAL REPRESSOR SCO4008"/>
    <property type="match status" value="1"/>
</dbReference>
<keyword evidence="3" id="KW-0812">Transmembrane</keyword>
<feature type="transmembrane region" description="Helical" evidence="3">
    <location>
        <begin position="154"/>
        <end position="176"/>
    </location>
</feature>
<evidence type="ECO:0000256" key="2">
    <source>
        <dbReference type="PROSITE-ProRule" id="PRU00335"/>
    </source>
</evidence>
<feature type="DNA-binding region" description="H-T-H motif" evidence="2">
    <location>
        <begin position="32"/>
        <end position="51"/>
    </location>
</feature>
<name>A0A1G6HJZ2_9BACT</name>
<organism evidence="5 6">
    <name type="scientific">Williamwhitmania taraxaci</name>
    <dbReference type="NCBI Taxonomy" id="1640674"/>
    <lineage>
        <taxon>Bacteria</taxon>
        <taxon>Pseudomonadati</taxon>
        <taxon>Bacteroidota</taxon>
        <taxon>Bacteroidia</taxon>
        <taxon>Bacteroidales</taxon>
        <taxon>Williamwhitmaniaceae</taxon>
        <taxon>Williamwhitmania</taxon>
    </lineage>
</organism>
<feature type="domain" description="HTH tetR-type" evidence="4">
    <location>
        <begin position="9"/>
        <end position="69"/>
    </location>
</feature>
<dbReference type="RefSeq" id="WP_092436385.1">
    <property type="nucleotide sequence ID" value="NZ_FMYP01000011.1"/>
</dbReference>
<evidence type="ECO:0000256" key="1">
    <source>
        <dbReference type="ARBA" id="ARBA00023125"/>
    </source>
</evidence>
<protein>
    <submittedName>
        <fullName evidence="5">Transcriptional regulator, TetR family</fullName>
    </submittedName>
</protein>
<dbReference type="SUPFAM" id="SSF46689">
    <property type="entry name" value="Homeodomain-like"/>
    <property type="match status" value="1"/>
</dbReference>
<keyword evidence="1 2" id="KW-0238">DNA-binding</keyword>
<keyword evidence="6" id="KW-1185">Reference proteome</keyword>
<dbReference type="InterPro" id="IPR050109">
    <property type="entry name" value="HTH-type_TetR-like_transc_reg"/>
</dbReference>
<keyword evidence="3" id="KW-1133">Transmembrane helix</keyword>
<dbReference type="EMBL" id="FMYP01000011">
    <property type="protein sequence ID" value="SDB94511.1"/>
    <property type="molecule type" value="Genomic_DNA"/>
</dbReference>
<evidence type="ECO:0000313" key="5">
    <source>
        <dbReference type="EMBL" id="SDB94511.1"/>
    </source>
</evidence>
<dbReference type="GO" id="GO:0003677">
    <property type="term" value="F:DNA binding"/>
    <property type="evidence" value="ECO:0007669"/>
    <property type="project" value="UniProtKB-UniRule"/>
</dbReference>
<dbReference type="PROSITE" id="PS50977">
    <property type="entry name" value="HTH_TETR_2"/>
    <property type="match status" value="1"/>
</dbReference>
<dbReference type="STRING" id="1640674.SAMN05216323_101171"/>
<dbReference type="InterPro" id="IPR009057">
    <property type="entry name" value="Homeodomain-like_sf"/>
</dbReference>
<sequence length="208" mass="23906">MVNKKEISSETEQKVLDAARIVFISKGMDGARMQEIADTAGINKALLHYYFRSKENLFERVFTEAVGKALPSIGSFMVSDKPFWEKVDFFIDNYLTLIMENPFIPNFIVQEINRDPQNLIRLMQQNNIDFTKIIAVINQDIIKANLRPISAEHFVMNLIGLCVFPFVAAPMLTLILCNGDTERFNSILLERKTVVFDFVKYSLEKNNL</sequence>
<dbReference type="Proteomes" id="UP000199452">
    <property type="component" value="Unassembled WGS sequence"/>
</dbReference>
<dbReference type="OrthoDB" id="9789566at2"/>
<gene>
    <name evidence="5" type="ORF">SAMN05216323_101171</name>
</gene>
<evidence type="ECO:0000256" key="3">
    <source>
        <dbReference type="SAM" id="Phobius"/>
    </source>
</evidence>
<dbReference type="Gene3D" id="1.10.357.10">
    <property type="entry name" value="Tetracycline Repressor, domain 2"/>
    <property type="match status" value="1"/>
</dbReference>
<evidence type="ECO:0000313" key="6">
    <source>
        <dbReference type="Proteomes" id="UP000199452"/>
    </source>
</evidence>
<dbReference type="Pfam" id="PF00440">
    <property type="entry name" value="TetR_N"/>
    <property type="match status" value="1"/>
</dbReference>